<gene>
    <name evidence="2" type="ORF">PTTG_05709</name>
</gene>
<dbReference type="EnsemblFungi" id="PTTG_05709-t43_1">
    <property type="protein sequence ID" value="PTTG_05709-t43_1-p1"/>
    <property type="gene ID" value="PTTG_05709"/>
</dbReference>
<reference evidence="2" key="2">
    <citation type="submission" date="2016-05" db="EMBL/GenBank/DDBJ databases">
        <title>Comparative analysis highlights variable genome content of wheat rusts and divergence of the mating loci.</title>
        <authorList>
            <person name="Cuomo C.A."/>
            <person name="Bakkeren G."/>
            <person name="Szabo L."/>
            <person name="Khalil H."/>
            <person name="Joly D."/>
            <person name="Goldberg J."/>
            <person name="Young S."/>
            <person name="Zeng Q."/>
            <person name="Fellers J."/>
        </authorList>
    </citation>
    <scope>NUCLEOTIDE SEQUENCE [LARGE SCALE GENOMIC DNA]</scope>
    <source>
        <strain evidence="2">1-1 BBBD Race 1</strain>
    </source>
</reference>
<feature type="compositionally biased region" description="Basic and acidic residues" evidence="1">
    <location>
        <begin position="535"/>
        <end position="548"/>
    </location>
</feature>
<evidence type="ECO:0000313" key="4">
    <source>
        <dbReference type="Proteomes" id="UP000005240"/>
    </source>
</evidence>
<feature type="compositionally biased region" description="Basic residues" evidence="1">
    <location>
        <begin position="525"/>
        <end position="534"/>
    </location>
</feature>
<protein>
    <submittedName>
        <fullName evidence="2 3">Uncharacterized protein</fullName>
    </submittedName>
</protein>
<proteinExistence type="predicted"/>
<organism evidence="2">
    <name type="scientific">Puccinia triticina (isolate 1-1 / race 1 (BBBD))</name>
    <name type="common">Brown leaf rust fungus</name>
    <dbReference type="NCBI Taxonomy" id="630390"/>
    <lineage>
        <taxon>Eukaryota</taxon>
        <taxon>Fungi</taxon>
        <taxon>Dikarya</taxon>
        <taxon>Basidiomycota</taxon>
        <taxon>Pucciniomycotina</taxon>
        <taxon>Pucciniomycetes</taxon>
        <taxon>Pucciniales</taxon>
        <taxon>Pucciniaceae</taxon>
        <taxon>Puccinia</taxon>
    </lineage>
</organism>
<feature type="region of interest" description="Disordered" evidence="1">
    <location>
        <begin position="501"/>
        <end position="588"/>
    </location>
</feature>
<dbReference type="Proteomes" id="UP000005240">
    <property type="component" value="Unassembled WGS sequence"/>
</dbReference>
<keyword evidence="4" id="KW-1185">Reference proteome</keyword>
<evidence type="ECO:0000256" key="1">
    <source>
        <dbReference type="SAM" id="MobiDB-lite"/>
    </source>
</evidence>
<dbReference type="OrthoDB" id="2505225at2759"/>
<dbReference type="EMBL" id="ADAS02000081">
    <property type="protein sequence ID" value="OAV91373.1"/>
    <property type="molecule type" value="Genomic_DNA"/>
</dbReference>
<feature type="compositionally biased region" description="Low complexity" evidence="1">
    <location>
        <begin position="552"/>
        <end position="562"/>
    </location>
</feature>
<name>A0A180GHC9_PUCT1</name>
<reference evidence="3" key="4">
    <citation type="submission" date="2025-05" db="UniProtKB">
        <authorList>
            <consortium name="EnsemblFungi"/>
        </authorList>
    </citation>
    <scope>IDENTIFICATION</scope>
    <source>
        <strain evidence="3">isolate 1-1 / race 1 (BBBD)</strain>
    </source>
</reference>
<dbReference type="VEuPathDB" id="FungiDB:PTTG_05709"/>
<evidence type="ECO:0000313" key="2">
    <source>
        <dbReference type="EMBL" id="OAV91373.1"/>
    </source>
</evidence>
<reference evidence="2" key="1">
    <citation type="submission" date="2009-11" db="EMBL/GenBank/DDBJ databases">
        <authorList>
            <consortium name="The Broad Institute Genome Sequencing Platform"/>
            <person name="Ward D."/>
            <person name="Feldgarden M."/>
            <person name="Earl A."/>
            <person name="Young S.K."/>
            <person name="Zeng Q."/>
            <person name="Koehrsen M."/>
            <person name="Alvarado L."/>
            <person name="Berlin A."/>
            <person name="Bochicchio J."/>
            <person name="Borenstein D."/>
            <person name="Chapman S.B."/>
            <person name="Chen Z."/>
            <person name="Engels R."/>
            <person name="Freedman E."/>
            <person name="Gellesch M."/>
            <person name="Goldberg J."/>
            <person name="Griggs A."/>
            <person name="Gujja S."/>
            <person name="Heilman E."/>
            <person name="Heiman D."/>
            <person name="Hepburn T."/>
            <person name="Howarth C."/>
            <person name="Jen D."/>
            <person name="Larson L."/>
            <person name="Lewis B."/>
            <person name="Mehta T."/>
            <person name="Park D."/>
            <person name="Pearson M."/>
            <person name="Roberts A."/>
            <person name="Saif S."/>
            <person name="Shea T."/>
            <person name="Shenoy N."/>
            <person name="Sisk P."/>
            <person name="Stolte C."/>
            <person name="Sykes S."/>
            <person name="Thomson T."/>
            <person name="Walk T."/>
            <person name="White J."/>
            <person name="Yandava C."/>
            <person name="Izard J."/>
            <person name="Baranova O.V."/>
            <person name="Blanton J.M."/>
            <person name="Tanner A.C."/>
            <person name="Dewhirst F.E."/>
            <person name="Haas B."/>
            <person name="Nusbaum C."/>
            <person name="Birren B."/>
        </authorList>
    </citation>
    <scope>NUCLEOTIDE SEQUENCE [LARGE SCALE GENOMIC DNA]</scope>
    <source>
        <strain evidence="2">1-1 BBBD Race 1</strain>
    </source>
</reference>
<accession>A0A180GHC9</accession>
<sequence>MLPIIPTSDRSLSKILQESFGWCWPPFIYPQEPSDSCLAVLPPLVLRHFRRLNPGTQQQLLRFKDDRRNVANIEELEECYRRTWTIRRIFLETIDKLYLNESLETWSPQFWTDDNLSELSWLRLMDLLMMKEKKEPQEPDRKADYPVHINFTPCHPLQPNRPISTHRQVQVESIKHINMSDDSPRYWTIGFQDTIPKNPRFHDLCLKRTHPFPNIMISNHLDRLGHIWIDKLRDEDEQTDPPAKKCRVLFQKTCSDGDLGLFLWPQFNLKRIGKTLPGKLANFLTTDTPKIPIYQGGIVELCDQDRLILFTTQYRSHRVFIDLQIAIEFCWASEVDQVEARADFPEKNTKKKSVAPEKRSLWIDNLLQWPNPSERHSHYVKAPNSYPEFDIDDEEQDGIVISQTDEQESREQIAITKVKDQSNPMDADQDTSSDECLFMPEERANSLTECNDKDESIPISGTCCPLECPAQINCLGTDSSENPILRDSDSVSSPRRIKVLGEKHHHQDPQAIPLSDKKDHPGKPLPRRSKPASRHGKENDSTQKEARKVNAKGKSSSGNSNKSAKRKSPRLIEMAHSNQPTTSKRKRI</sequence>
<reference evidence="3 4" key="3">
    <citation type="journal article" date="2017" name="G3 (Bethesda)">
        <title>Comparative analysis highlights variable genome content of wheat rusts and divergence of the mating loci.</title>
        <authorList>
            <person name="Cuomo C.A."/>
            <person name="Bakkeren G."/>
            <person name="Khalil H.B."/>
            <person name="Panwar V."/>
            <person name="Joly D."/>
            <person name="Linning R."/>
            <person name="Sakthikumar S."/>
            <person name="Song X."/>
            <person name="Adiconis X."/>
            <person name="Fan L."/>
            <person name="Goldberg J.M."/>
            <person name="Levin J.Z."/>
            <person name="Young S."/>
            <person name="Zeng Q."/>
            <person name="Anikster Y."/>
            <person name="Bruce M."/>
            <person name="Wang M."/>
            <person name="Yin C."/>
            <person name="McCallum B."/>
            <person name="Szabo L.J."/>
            <person name="Hulbert S."/>
            <person name="Chen X."/>
            <person name="Fellers J.P."/>
        </authorList>
    </citation>
    <scope>NUCLEOTIDE SEQUENCE</scope>
    <source>
        <strain evidence="4">Isolate 1-1 / race 1 (BBBD)</strain>
        <strain evidence="3">isolate 1-1 / race 1 (BBBD)</strain>
    </source>
</reference>
<dbReference type="AlphaFoldDB" id="A0A180GHC9"/>
<evidence type="ECO:0000313" key="3">
    <source>
        <dbReference type="EnsemblFungi" id="PTTG_05709-t43_1-p1"/>
    </source>
</evidence>